<name>A0ABU3MM31_9PROT</name>
<dbReference type="InterPro" id="IPR037159">
    <property type="entry name" value="RNA_POL_N_sf"/>
</dbReference>
<sequence length="172" mass="19585">MSVDAFDLTRQQLWEVDATNRAVKKFREDAERLDPHELPSGRRALLQTVRPVAEVLERWLEAATKATTERRSPAWNRLLNFEAEVLAVVAVSAALRAGPVGEELFGQTLPWYGKRVSAALRDQSDHDAWVAAGTGKDAPKERADLVRMFQRANPEPDRRAWTRLCKRLEIER</sequence>
<comment type="caution">
    <text evidence="1">The sequence shown here is derived from an EMBL/GenBank/DDBJ whole genome shotgun (WGS) entry which is preliminary data.</text>
</comment>
<accession>A0ABU3MM31</accession>
<organism evidence="1 2">
    <name type="scientific">Roseomonas gilardii</name>
    <dbReference type="NCBI Taxonomy" id="257708"/>
    <lineage>
        <taxon>Bacteria</taxon>
        <taxon>Pseudomonadati</taxon>
        <taxon>Pseudomonadota</taxon>
        <taxon>Alphaproteobacteria</taxon>
        <taxon>Acetobacterales</taxon>
        <taxon>Roseomonadaceae</taxon>
        <taxon>Roseomonas</taxon>
    </lineage>
</organism>
<keyword evidence="2" id="KW-1185">Reference proteome</keyword>
<gene>
    <name evidence="1" type="ORF">RQ831_20240</name>
</gene>
<feature type="non-terminal residue" evidence="1">
    <location>
        <position position="172"/>
    </location>
</feature>
<protein>
    <submittedName>
        <fullName evidence="1">Uncharacterized protein</fullName>
    </submittedName>
</protein>
<dbReference type="RefSeq" id="WP_314284753.1">
    <property type="nucleotide sequence ID" value="NZ_JAVVDO010000052.1"/>
</dbReference>
<dbReference type="Proteomes" id="UP001258945">
    <property type="component" value="Unassembled WGS sequence"/>
</dbReference>
<proteinExistence type="predicted"/>
<reference evidence="1 2" key="1">
    <citation type="journal article" date="2019" name="Microb. Pathog.">
        <title>Comparison of VITEK 2, MALDI-TOF MS, 16S rRNA gene sequencing, and whole-genome sequencing for identification of Roseomonas mucosa.</title>
        <authorList>
            <person name="Rudolph W.W."/>
            <person name="Gunzer F."/>
            <person name="Trauth M."/>
            <person name="Bunk B."/>
            <person name="Bigge R."/>
            <person name="Schrottner P."/>
        </authorList>
    </citation>
    <scope>NUCLEOTIDE SEQUENCE [LARGE SCALE GENOMIC DNA]</scope>
    <source>
        <strain evidence="1 2">DSM 103800</strain>
    </source>
</reference>
<dbReference type="Gene3D" id="1.10.1320.10">
    <property type="entry name" value="DNA-directed RNA polymerase, N-terminal domain"/>
    <property type="match status" value="1"/>
</dbReference>
<evidence type="ECO:0000313" key="1">
    <source>
        <dbReference type="EMBL" id="MDT8333385.1"/>
    </source>
</evidence>
<dbReference type="EMBL" id="JAVVDO010000052">
    <property type="protein sequence ID" value="MDT8333385.1"/>
    <property type="molecule type" value="Genomic_DNA"/>
</dbReference>
<evidence type="ECO:0000313" key="2">
    <source>
        <dbReference type="Proteomes" id="UP001258945"/>
    </source>
</evidence>